<dbReference type="GO" id="GO:0005640">
    <property type="term" value="C:nuclear outer membrane"/>
    <property type="evidence" value="ECO:0007669"/>
    <property type="project" value="TreeGrafter"/>
</dbReference>
<keyword evidence="2" id="KW-0472">Membrane</keyword>
<dbReference type="Pfam" id="PF08058">
    <property type="entry name" value="NPCC"/>
    <property type="match status" value="1"/>
</dbReference>
<feature type="compositionally biased region" description="Low complexity" evidence="1">
    <location>
        <begin position="242"/>
        <end position="269"/>
    </location>
</feature>
<keyword evidence="2" id="KW-1133">Transmembrane helix</keyword>
<evidence type="ECO:0008006" key="5">
    <source>
        <dbReference type="Google" id="ProtNLM"/>
    </source>
</evidence>
<accession>A0AAN6RDB4</accession>
<sequence length="291" mass="31656">MSQLTRTAQGHAPATPRTPSSAPATPLAQNEQEVATPGKWKHPKFDEIARRQHATSFDERNVRAIVINAILLSGSLLANSVISKIALLRILSKPLFALFHQLPYHGQYWTVFFARAIFLYNIVRAFMPLVRRYYPDDIADIPLTPSQRQAMGLRPGVPVPQSPGAAFASPNYVTPPRYQRSTPRRSFSAQGDRSSQTPLSGSPRASMSNSPFSSSMGSPLYQKAVNGASATKRMSFGGNTPSGSLFAESGFSSSSGAPSTPTPSTGKASVGLNNKWLYEKRRDSPRSNLFN</sequence>
<evidence type="ECO:0000313" key="4">
    <source>
        <dbReference type="Proteomes" id="UP001280581"/>
    </source>
</evidence>
<feature type="transmembrane region" description="Helical" evidence="2">
    <location>
        <begin position="65"/>
        <end position="86"/>
    </location>
</feature>
<name>A0AAN6RDB4_9PLEO</name>
<reference evidence="3 4" key="1">
    <citation type="submission" date="2021-02" db="EMBL/GenBank/DDBJ databases">
        <title>Genome assembly of Pseudopithomyces chartarum.</title>
        <authorList>
            <person name="Jauregui R."/>
            <person name="Singh J."/>
            <person name="Voisey C."/>
        </authorList>
    </citation>
    <scope>NUCLEOTIDE SEQUENCE [LARGE SCALE GENOMIC DNA]</scope>
    <source>
        <strain evidence="3 4">AGR01</strain>
    </source>
</reference>
<dbReference type="InterPro" id="IPR012578">
    <property type="entry name" value="Nucl_pore_cmplx"/>
</dbReference>
<dbReference type="Proteomes" id="UP001280581">
    <property type="component" value="Unassembled WGS sequence"/>
</dbReference>
<gene>
    <name evidence="3" type="ORF">GRF29_213g463511</name>
</gene>
<dbReference type="EMBL" id="WVTA01000017">
    <property type="protein sequence ID" value="KAK3200945.1"/>
    <property type="molecule type" value="Genomic_DNA"/>
</dbReference>
<dbReference type="GO" id="GO:0006606">
    <property type="term" value="P:protein import into nucleus"/>
    <property type="evidence" value="ECO:0007669"/>
    <property type="project" value="TreeGrafter"/>
</dbReference>
<comment type="caution">
    <text evidence="3">The sequence shown here is derived from an EMBL/GenBank/DDBJ whole genome shotgun (WGS) entry which is preliminary data.</text>
</comment>
<protein>
    <recommendedName>
        <fullName evidence="5">Nuclear pore complex component</fullName>
    </recommendedName>
</protein>
<dbReference type="GO" id="GO:0070762">
    <property type="term" value="C:nuclear pore transmembrane ring"/>
    <property type="evidence" value="ECO:0007669"/>
    <property type="project" value="TreeGrafter"/>
</dbReference>
<feature type="compositionally biased region" description="Low complexity" evidence="1">
    <location>
        <begin position="12"/>
        <end position="28"/>
    </location>
</feature>
<feature type="region of interest" description="Disordered" evidence="1">
    <location>
        <begin position="1"/>
        <end position="38"/>
    </location>
</feature>
<feature type="region of interest" description="Disordered" evidence="1">
    <location>
        <begin position="235"/>
        <end position="291"/>
    </location>
</feature>
<keyword evidence="2" id="KW-0812">Transmembrane</keyword>
<dbReference type="PANTHER" id="PTHR28003">
    <property type="entry name" value="NUCLEOPORIN POM34"/>
    <property type="match status" value="1"/>
</dbReference>
<dbReference type="PANTHER" id="PTHR28003:SF1">
    <property type="entry name" value="NUCLEOPORIN POM34"/>
    <property type="match status" value="1"/>
</dbReference>
<proteinExistence type="predicted"/>
<feature type="transmembrane region" description="Helical" evidence="2">
    <location>
        <begin position="106"/>
        <end position="123"/>
    </location>
</feature>
<dbReference type="GO" id="GO:0030474">
    <property type="term" value="P:spindle pole body duplication"/>
    <property type="evidence" value="ECO:0007669"/>
    <property type="project" value="TreeGrafter"/>
</dbReference>
<keyword evidence="4" id="KW-1185">Reference proteome</keyword>
<dbReference type="AlphaFoldDB" id="A0AAN6RDB4"/>
<evidence type="ECO:0000256" key="1">
    <source>
        <dbReference type="SAM" id="MobiDB-lite"/>
    </source>
</evidence>
<evidence type="ECO:0000256" key="2">
    <source>
        <dbReference type="SAM" id="Phobius"/>
    </source>
</evidence>
<feature type="compositionally biased region" description="Low complexity" evidence="1">
    <location>
        <begin position="202"/>
        <end position="218"/>
    </location>
</feature>
<evidence type="ECO:0000313" key="3">
    <source>
        <dbReference type="EMBL" id="KAK3200945.1"/>
    </source>
</evidence>
<feature type="region of interest" description="Disordered" evidence="1">
    <location>
        <begin position="163"/>
        <end position="218"/>
    </location>
</feature>
<organism evidence="3 4">
    <name type="scientific">Pseudopithomyces chartarum</name>
    <dbReference type="NCBI Taxonomy" id="1892770"/>
    <lineage>
        <taxon>Eukaryota</taxon>
        <taxon>Fungi</taxon>
        <taxon>Dikarya</taxon>
        <taxon>Ascomycota</taxon>
        <taxon>Pezizomycotina</taxon>
        <taxon>Dothideomycetes</taxon>
        <taxon>Pleosporomycetidae</taxon>
        <taxon>Pleosporales</taxon>
        <taxon>Massarineae</taxon>
        <taxon>Didymosphaeriaceae</taxon>
        <taxon>Pseudopithomyces</taxon>
    </lineage>
</organism>
<feature type="compositionally biased region" description="Polar residues" evidence="1">
    <location>
        <begin position="179"/>
        <end position="200"/>
    </location>
</feature>